<gene>
    <name evidence="1" type="ORF">FM042_01780</name>
</gene>
<dbReference type="AlphaFoldDB" id="A0A552X654"/>
<dbReference type="PANTHER" id="PTHR33361">
    <property type="entry name" value="GLR0591 PROTEIN"/>
    <property type="match status" value="1"/>
</dbReference>
<organism evidence="1 2">
    <name type="scientific">Aliidiomarina halalkaliphila</name>
    <dbReference type="NCBI Taxonomy" id="2593535"/>
    <lineage>
        <taxon>Bacteria</taxon>
        <taxon>Pseudomonadati</taxon>
        <taxon>Pseudomonadota</taxon>
        <taxon>Gammaproteobacteria</taxon>
        <taxon>Alteromonadales</taxon>
        <taxon>Idiomarinaceae</taxon>
        <taxon>Aliidiomarina</taxon>
    </lineage>
</organism>
<name>A0A552X654_9GAMM</name>
<sequence>MLFIFTIGCSPAPDRQSAHQSQAVAKLLEQTYAEYSEALMALEPLQATFRGVSTYNNKLPNTFSPEHLQRRKMLEEEYLAILNRIDPDVLAYDDRMSYDIFKYQREMQLARLAFPEELIPLNQFYNVINTFAMLGSGTSAQPFATVQDYDNWAERMRQIPIITQQLIDNMNAGIDVEIVQPRVLMERVVRQIDAHLVDDVSDSLFMRPIREFPETIDSDERERIAALYEELITEAVLPAYQNVHDYLERTYLNYARTDSYGIGALPNGQAWYQFLIRWHTTTDLTAREVHELGLSEVARIHQEITDIMATVDFDGSLQEFFEFTRDDSQFHYSSREEMLDDYRAFAAEAEGQAERLFFPEMLPEAGYEIRPVEAFRERSASSGSYARPSEDGSRPGVFYLNTYDLSARPTWAKGALTLHEAVPGHHYQLALQQEMTHLPDFRRFGSVTAFSEGWGLYAESLGEELGVYGPYDQYGALIAELWRAIRLVVDTGIHAKGWSREQVLDYMADNAPVNEARRISEAERFMALPGQALAYKIGQLRIRQLRERAESALGEQFDVRVFHQQVLQHGSIPLSILEREIDSWIAKELAHAG</sequence>
<reference evidence="1 2" key="1">
    <citation type="submission" date="2019-07" db="EMBL/GenBank/DDBJ databases">
        <authorList>
            <person name="Yang M."/>
            <person name="Zhao D."/>
            <person name="Xiang H."/>
        </authorList>
    </citation>
    <scope>NUCLEOTIDE SEQUENCE [LARGE SCALE GENOMIC DNA]</scope>
    <source>
        <strain evidence="1 2">IM1326</strain>
    </source>
</reference>
<dbReference type="InterPro" id="IPR010281">
    <property type="entry name" value="DUF885"/>
</dbReference>
<dbReference type="Proteomes" id="UP000320359">
    <property type="component" value="Unassembled WGS sequence"/>
</dbReference>
<proteinExistence type="predicted"/>
<accession>A0A552X654</accession>
<evidence type="ECO:0000313" key="1">
    <source>
        <dbReference type="EMBL" id="TRW50508.1"/>
    </source>
</evidence>
<comment type="caution">
    <text evidence="1">The sequence shown here is derived from an EMBL/GenBank/DDBJ whole genome shotgun (WGS) entry which is preliminary data.</text>
</comment>
<evidence type="ECO:0000313" key="2">
    <source>
        <dbReference type="Proteomes" id="UP000320359"/>
    </source>
</evidence>
<dbReference type="OrthoDB" id="9769898at2"/>
<protein>
    <submittedName>
        <fullName evidence="1">DUF885 domain-containing protein</fullName>
    </submittedName>
</protein>
<dbReference type="PANTHER" id="PTHR33361:SF16">
    <property type="entry name" value="DUF885 DOMAIN-CONTAINING PROTEIN"/>
    <property type="match status" value="1"/>
</dbReference>
<dbReference type="EMBL" id="VJWL01000001">
    <property type="protein sequence ID" value="TRW50508.1"/>
    <property type="molecule type" value="Genomic_DNA"/>
</dbReference>
<dbReference type="Pfam" id="PF05960">
    <property type="entry name" value="DUF885"/>
    <property type="match status" value="1"/>
</dbReference>
<keyword evidence="2" id="KW-1185">Reference proteome</keyword>